<dbReference type="AlphaFoldDB" id="A0A2T6BWL6"/>
<dbReference type="PROSITE" id="PS51257">
    <property type="entry name" value="PROKAR_LIPOPROTEIN"/>
    <property type="match status" value="1"/>
</dbReference>
<dbReference type="EMBL" id="QBKT01000006">
    <property type="protein sequence ID" value="PTX60459.1"/>
    <property type="molecule type" value="Genomic_DNA"/>
</dbReference>
<keyword evidence="2" id="KW-1185">Reference proteome</keyword>
<dbReference type="Proteomes" id="UP000244090">
    <property type="component" value="Unassembled WGS sequence"/>
</dbReference>
<dbReference type="RefSeq" id="WP_108115405.1">
    <property type="nucleotide sequence ID" value="NZ_QBKT01000006.1"/>
</dbReference>
<protein>
    <submittedName>
        <fullName evidence="1">Uncharacterized protein DUF4837</fullName>
    </submittedName>
</protein>
<accession>A0A2T6BWL6</accession>
<evidence type="ECO:0000313" key="2">
    <source>
        <dbReference type="Proteomes" id="UP000244090"/>
    </source>
</evidence>
<evidence type="ECO:0000313" key="1">
    <source>
        <dbReference type="EMBL" id="PTX60459.1"/>
    </source>
</evidence>
<reference evidence="1 2" key="1">
    <citation type="submission" date="2018-04" db="EMBL/GenBank/DDBJ databases">
        <title>Genomic Encyclopedia of Archaeal and Bacterial Type Strains, Phase II (KMG-II): from individual species to whole genera.</title>
        <authorList>
            <person name="Goeker M."/>
        </authorList>
    </citation>
    <scope>NUCLEOTIDE SEQUENCE [LARGE SCALE GENOMIC DNA]</scope>
    <source>
        <strain evidence="1 2">DSM 25731</strain>
    </source>
</reference>
<dbReference type="Pfam" id="PF16125">
    <property type="entry name" value="DUF4837"/>
    <property type="match status" value="1"/>
</dbReference>
<comment type="caution">
    <text evidence="1">The sequence shown here is derived from an EMBL/GenBank/DDBJ whole genome shotgun (WGS) entry which is preliminary data.</text>
</comment>
<gene>
    <name evidence="1" type="ORF">C8N46_106103</name>
</gene>
<dbReference type="InterPro" id="IPR032286">
    <property type="entry name" value="DUF4837"/>
</dbReference>
<dbReference type="OrthoDB" id="1115230at2"/>
<sequence length="328" mass="37426">MKKLYLFLFVLALFASCEDPKNKDVAAQYLPLSAGKVNMLAVVMDVDQWKGKIGDSIRNIYGAPTDGLPMEEPLFSLKQINPELFQGIITHYRSVLLVESSDKKQYEVRENVFAKPQRIIYVSGSEDEIIQQLNENAESAIEVFKNNELISKQRFINNALSNDKTLEETFGISLNIPSVYKMVKKEDNFVWYERKVKNGTMNIIAYTMPYGSIPKGDATVDAIIQMRDSIGEAYVPGKDPKTMYMITEKAYAPYLYEAEIDGKFAFETKGMWEIYGYQMAGPFINYAVEDKANNRLVVVEGFTFAPSEDKRDFMFEIEAILKSLKIQK</sequence>
<name>A0A2T6BWL6_9FLAO</name>
<organism evidence="1 2">
    <name type="scientific">Kordia periserrulae</name>
    <dbReference type="NCBI Taxonomy" id="701523"/>
    <lineage>
        <taxon>Bacteria</taxon>
        <taxon>Pseudomonadati</taxon>
        <taxon>Bacteroidota</taxon>
        <taxon>Flavobacteriia</taxon>
        <taxon>Flavobacteriales</taxon>
        <taxon>Flavobacteriaceae</taxon>
        <taxon>Kordia</taxon>
    </lineage>
</organism>
<proteinExistence type="predicted"/>